<comment type="similarity">
    <text evidence="2">Belongs to the ABC transporter superfamily.</text>
</comment>
<evidence type="ECO:0000313" key="12">
    <source>
        <dbReference type="EMBL" id="PKR87819.1"/>
    </source>
</evidence>
<comment type="caution">
    <text evidence="12">The sequence shown here is derived from an EMBL/GenBank/DDBJ whole genome shotgun (WGS) entry which is preliminary data.</text>
</comment>
<evidence type="ECO:0000256" key="1">
    <source>
        <dbReference type="ARBA" id="ARBA00004202"/>
    </source>
</evidence>
<evidence type="ECO:0000256" key="5">
    <source>
        <dbReference type="ARBA" id="ARBA00022597"/>
    </source>
</evidence>
<feature type="domain" description="ABC transporter" evidence="11">
    <location>
        <begin position="255"/>
        <end position="498"/>
    </location>
</feature>
<dbReference type="PANTHER" id="PTHR43790">
    <property type="entry name" value="CARBOHYDRATE TRANSPORT ATP-BINDING PROTEIN MG119-RELATED"/>
    <property type="match status" value="1"/>
</dbReference>
<organism evidence="12 13">
    <name type="scientific">Pleomorphomonas diazotrophica</name>
    <dbReference type="NCBI Taxonomy" id="1166257"/>
    <lineage>
        <taxon>Bacteria</taxon>
        <taxon>Pseudomonadati</taxon>
        <taxon>Pseudomonadota</taxon>
        <taxon>Alphaproteobacteria</taxon>
        <taxon>Hyphomicrobiales</taxon>
        <taxon>Pleomorphomonadaceae</taxon>
        <taxon>Pleomorphomonas</taxon>
    </lineage>
</organism>
<gene>
    <name evidence="12" type="ORF">CXZ10_19055</name>
</gene>
<dbReference type="GO" id="GO:0016887">
    <property type="term" value="F:ATP hydrolysis activity"/>
    <property type="evidence" value="ECO:0007669"/>
    <property type="project" value="InterPro"/>
</dbReference>
<keyword evidence="8" id="KW-0067">ATP-binding</keyword>
<dbReference type="InterPro" id="IPR003593">
    <property type="entry name" value="AAA+_ATPase"/>
</dbReference>
<evidence type="ECO:0000256" key="4">
    <source>
        <dbReference type="ARBA" id="ARBA00022475"/>
    </source>
</evidence>
<comment type="subcellular location">
    <subcellularLocation>
        <location evidence="1">Cell membrane</location>
        <topology evidence="1">Peripheral membrane protein</topology>
    </subcellularLocation>
</comment>
<keyword evidence="4" id="KW-1003">Cell membrane</keyword>
<dbReference type="EMBL" id="PJNW01000016">
    <property type="protein sequence ID" value="PKR87819.1"/>
    <property type="molecule type" value="Genomic_DNA"/>
</dbReference>
<accession>A0A1I4U0R2</accession>
<keyword evidence="6" id="KW-0677">Repeat</keyword>
<name>A0A1I4U0R2_9HYPH</name>
<keyword evidence="5" id="KW-0762">Sugar transport</keyword>
<evidence type="ECO:0000256" key="9">
    <source>
        <dbReference type="ARBA" id="ARBA00022967"/>
    </source>
</evidence>
<dbReference type="Pfam" id="PF00005">
    <property type="entry name" value="ABC_tran"/>
    <property type="match status" value="2"/>
</dbReference>
<dbReference type="InterPro" id="IPR027417">
    <property type="entry name" value="P-loop_NTPase"/>
</dbReference>
<dbReference type="FunFam" id="3.40.50.300:FF:000127">
    <property type="entry name" value="Ribose import ATP-binding protein RbsA"/>
    <property type="match status" value="1"/>
</dbReference>
<evidence type="ECO:0000256" key="6">
    <source>
        <dbReference type="ARBA" id="ARBA00022737"/>
    </source>
</evidence>
<evidence type="ECO:0000256" key="2">
    <source>
        <dbReference type="ARBA" id="ARBA00005417"/>
    </source>
</evidence>
<evidence type="ECO:0000256" key="8">
    <source>
        <dbReference type="ARBA" id="ARBA00022840"/>
    </source>
</evidence>
<dbReference type="CDD" id="cd03216">
    <property type="entry name" value="ABC_Carb_Monos_I"/>
    <property type="match status" value="1"/>
</dbReference>
<keyword evidence="3" id="KW-0813">Transport</keyword>
<dbReference type="Gene3D" id="3.40.50.300">
    <property type="entry name" value="P-loop containing nucleotide triphosphate hydrolases"/>
    <property type="match status" value="2"/>
</dbReference>
<dbReference type="PANTHER" id="PTHR43790:SF1">
    <property type="entry name" value="XYLOSE IMPORT ATP-BINDING PROTEIN XYLG"/>
    <property type="match status" value="1"/>
</dbReference>
<keyword evidence="7" id="KW-0547">Nucleotide-binding</keyword>
<keyword evidence="9" id="KW-1278">Translocase</keyword>
<dbReference type="AlphaFoldDB" id="A0A1I4U0R2"/>
<reference evidence="12 13" key="1">
    <citation type="submission" date="2017-12" db="EMBL/GenBank/DDBJ databases">
        <title>Anaerobic carbon monoxide metabolism by Pleomorphomonas carboxyditropha sp. nov., a new mesophilic hydrogenogenic carboxidotroph.</title>
        <authorList>
            <person name="Esquivel-Elizondo S."/>
            <person name="Krajmalnik-Brown R."/>
        </authorList>
    </citation>
    <scope>NUCLEOTIDE SEQUENCE [LARGE SCALE GENOMIC DNA]</scope>
    <source>
        <strain evidence="12 13">R5-392</strain>
    </source>
</reference>
<evidence type="ECO:0000256" key="10">
    <source>
        <dbReference type="ARBA" id="ARBA00023136"/>
    </source>
</evidence>
<dbReference type="GO" id="GO:0005886">
    <property type="term" value="C:plasma membrane"/>
    <property type="evidence" value="ECO:0007669"/>
    <property type="project" value="UniProtKB-SubCell"/>
</dbReference>
<feature type="domain" description="ABC transporter" evidence="11">
    <location>
        <begin position="6"/>
        <end position="242"/>
    </location>
</feature>
<keyword evidence="10" id="KW-0472">Membrane</keyword>
<protein>
    <submittedName>
        <fullName evidence="12">Lantibiotic ABC transporter permease</fullName>
    </submittedName>
</protein>
<dbReference type="InterPro" id="IPR050107">
    <property type="entry name" value="ABC_carbohydrate_import_ATPase"/>
</dbReference>
<evidence type="ECO:0000256" key="3">
    <source>
        <dbReference type="ARBA" id="ARBA00022448"/>
    </source>
</evidence>
<proteinExistence type="inferred from homology"/>
<dbReference type="SMART" id="SM00382">
    <property type="entry name" value="AAA"/>
    <property type="match status" value="2"/>
</dbReference>
<keyword evidence="13" id="KW-1185">Reference proteome</keyword>
<dbReference type="PROSITE" id="PS50893">
    <property type="entry name" value="ABC_TRANSPORTER_2"/>
    <property type="match status" value="2"/>
</dbReference>
<dbReference type="CDD" id="cd03215">
    <property type="entry name" value="ABC_Carb_Monos_II"/>
    <property type="match status" value="1"/>
</dbReference>
<dbReference type="RefSeq" id="WP_101290942.1">
    <property type="nucleotide sequence ID" value="NZ_FOUQ01000006.1"/>
</dbReference>
<dbReference type="Proteomes" id="UP000233491">
    <property type="component" value="Unassembled WGS sequence"/>
</dbReference>
<sequence>MSDYAIRIEGVGKTFGGVHALRDVDLHVRPGTIHALVGENGAGKSTLMNILAGILRRDKGTIEVFGDPVDFASPVESQKRGIAIIHQELALAPDLSVAENMFLGDLGNGSLFVDWKTMNRKAGSALSAFGFNISPTTLCGDLSVAYQQIVEITKALVIQDCRVLILDEPTAVLADPETEVLFDNLRKLKESGITIIYISHRLEEIFRIADAITVFKDGRTVADLDPRSCTEDDIITNMVGRKLEALFPAKPEGDTEGQVLLKVDNLTRNGVLDNVSLSLRAGEIVGLSGLIGSGRSEVVRAIFGIDPLDSGTIEVAGKRRLIRKPSDAMRVGIGLVPEDRKRQGGILPMSICENMTMTNLEAISRFGITNARAERRIAQASQERVRIKLGALNDALSSLSGGNQQKVIVAKWLNTDCKILILDEPTRGVDVGAKAEIYSIIAALASAGVGVLVISSELVEVIGLCHRTYVMSEGVVAGELKGREMTEEAIMRLAIPKRRVH</sequence>
<evidence type="ECO:0000313" key="13">
    <source>
        <dbReference type="Proteomes" id="UP000233491"/>
    </source>
</evidence>
<evidence type="ECO:0000256" key="7">
    <source>
        <dbReference type="ARBA" id="ARBA00022741"/>
    </source>
</evidence>
<evidence type="ECO:0000259" key="11">
    <source>
        <dbReference type="PROSITE" id="PS50893"/>
    </source>
</evidence>
<dbReference type="SUPFAM" id="SSF52540">
    <property type="entry name" value="P-loop containing nucleoside triphosphate hydrolases"/>
    <property type="match status" value="2"/>
</dbReference>
<dbReference type="OrthoDB" id="9805029at2"/>
<dbReference type="PROSITE" id="PS00211">
    <property type="entry name" value="ABC_TRANSPORTER_1"/>
    <property type="match status" value="1"/>
</dbReference>
<dbReference type="InterPro" id="IPR017871">
    <property type="entry name" value="ABC_transporter-like_CS"/>
</dbReference>
<dbReference type="InterPro" id="IPR003439">
    <property type="entry name" value="ABC_transporter-like_ATP-bd"/>
</dbReference>
<dbReference type="GO" id="GO:0005524">
    <property type="term" value="F:ATP binding"/>
    <property type="evidence" value="ECO:0007669"/>
    <property type="project" value="UniProtKB-KW"/>
</dbReference>